<dbReference type="InterPro" id="IPR013083">
    <property type="entry name" value="Znf_RING/FYVE/PHD"/>
</dbReference>
<evidence type="ECO:0000256" key="2">
    <source>
        <dbReference type="ARBA" id="ARBA00022737"/>
    </source>
</evidence>
<keyword evidence="7" id="KW-0175">Coiled coil</keyword>
<evidence type="ECO:0000313" key="10">
    <source>
        <dbReference type="Proteomes" id="UP001190700"/>
    </source>
</evidence>
<dbReference type="SUPFAM" id="SSF57903">
    <property type="entry name" value="FYVE/PHD zinc finger"/>
    <property type="match status" value="1"/>
</dbReference>
<dbReference type="Gene3D" id="1.25.40.20">
    <property type="entry name" value="Ankyrin repeat-containing domain"/>
    <property type="match status" value="2"/>
</dbReference>
<dbReference type="SMART" id="SM00249">
    <property type="entry name" value="PHD"/>
    <property type="match status" value="1"/>
</dbReference>
<proteinExistence type="predicted"/>
<gene>
    <name evidence="9" type="ORF">CYMTET_56260</name>
</gene>
<feature type="repeat" description="ANK" evidence="6">
    <location>
        <begin position="30"/>
        <end position="62"/>
    </location>
</feature>
<dbReference type="InterPro" id="IPR002110">
    <property type="entry name" value="Ankyrin_rpt"/>
</dbReference>
<dbReference type="GO" id="GO:0008270">
    <property type="term" value="F:zinc ion binding"/>
    <property type="evidence" value="ECO:0007669"/>
    <property type="project" value="UniProtKB-KW"/>
</dbReference>
<evidence type="ECO:0000256" key="4">
    <source>
        <dbReference type="ARBA" id="ARBA00022833"/>
    </source>
</evidence>
<evidence type="ECO:0000313" key="9">
    <source>
        <dbReference type="EMBL" id="KAK3233446.1"/>
    </source>
</evidence>
<dbReference type="InterPro" id="IPR001965">
    <property type="entry name" value="Znf_PHD"/>
</dbReference>
<keyword evidence="5 6" id="KW-0040">ANK repeat</keyword>
<evidence type="ECO:0000256" key="3">
    <source>
        <dbReference type="ARBA" id="ARBA00022771"/>
    </source>
</evidence>
<protein>
    <recommendedName>
        <fullName evidence="8">Zinc finger PHD-type domain-containing protein</fullName>
    </recommendedName>
</protein>
<dbReference type="Gene3D" id="3.30.40.10">
    <property type="entry name" value="Zinc/RING finger domain, C3HC4 (zinc finger)"/>
    <property type="match status" value="1"/>
</dbReference>
<evidence type="ECO:0000256" key="7">
    <source>
        <dbReference type="SAM" id="Coils"/>
    </source>
</evidence>
<dbReference type="InterPro" id="IPR036770">
    <property type="entry name" value="Ankyrin_rpt-contain_sf"/>
</dbReference>
<evidence type="ECO:0000256" key="5">
    <source>
        <dbReference type="ARBA" id="ARBA00023043"/>
    </source>
</evidence>
<reference evidence="9 10" key="1">
    <citation type="journal article" date="2015" name="Genome Biol. Evol.">
        <title>Comparative Genomics of a Bacterivorous Green Alga Reveals Evolutionary Causalities and Consequences of Phago-Mixotrophic Mode of Nutrition.</title>
        <authorList>
            <person name="Burns J.A."/>
            <person name="Paasch A."/>
            <person name="Narechania A."/>
            <person name="Kim E."/>
        </authorList>
    </citation>
    <scope>NUCLEOTIDE SEQUENCE [LARGE SCALE GENOMIC DNA]</scope>
    <source>
        <strain evidence="9 10">PLY_AMNH</strain>
    </source>
</reference>
<dbReference type="PANTHER" id="PTHR24189">
    <property type="entry name" value="MYOTROPHIN"/>
    <property type="match status" value="1"/>
</dbReference>
<dbReference type="InterPro" id="IPR050745">
    <property type="entry name" value="Multifunctional_regulatory"/>
</dbReference>
<dbReference type="Proteomes" id="UP001190700">
    <property type="component" value="Unassembled WGS sequence"/>
</dbReference>
<feature type="repeat" description="ANK" evidence="6">
    <location>
        <begin position="96"/>
        <end position="128"/>
    </location>
</feature>
<feature type="repeat" description="ANK" evidence="6">
    <location>
        <begin position="130"/>
        <end position="162"/>
    </location>
</feature>
<keyword evidence="1" id="KW-0479">Metal-binding</keyword>
<feature type="coiled-coil region" evidence="7">
    <location>
        <begin position="201"/>
        <end position="244"/>
    </location>
</feature>
<dbReference type="SUPFAM" id="SSF48403">
    <property type="entry name" value="Ankyrin repeat"/>
    <property type="match status" value="1"/>
</dbReference>
<dbReference type="SMART" id="SM00248">
    <property type="entry name" value="ANK"/>
    <property type="match status" value="5"/>
</dbReference>
<evidence type="ECO:0000256" key="1">
    <source>
        <dbReference type="ARBA" id="ARBA00022723"/>
    </source>
</evidence>
<feature type="repeat" description="ANK" evidence="6">
    <location>
        <begin position="163"/>
        <end position="195"/>
    </location>
</feature>
<dbReference type="AlphaFoldDB" id="A0AAE0BBM7"/>
<feature type="repeat" description="ANK" evidence="6">
    <location>
        <begin position="63"/>
        <end position="95"/>
    </location>
</feature>
<comment type="caution">
    <text evidence="9">The sequence shown here is derived from an EMBL/GenBank/DDBJ whole genome shotgun (WGS) entry which is preliminary data.</text>
</comment>
<feature type="domain" description="Zinc finger PHD-type" evidence="8">
    <location>
        <begin position="263"/>
        <end position="311"/>
    </location>
</feature>
<dbReference type="CDD" id="cd15489">
    <property type="entry name" value="PHD_SF"/>
    <property type="match status" value="1"/>
</dbReference>
<evidence type="ECO:0000259" key="8">
    <source>
        <dbReference type="SMART" id="SM00249"/>
    </source>
</evidence>
<accession>A0AAE0BBM7</accession>
<dbReference type="Pfam" id="PF12796">
    <property type="entry name" value="Ank_2"/>
    <property type="match status" value="2"/>
</dbReference>
<name>A0AAE0BBM7_9CHLO</name>
<dbReference type="Pfam" id="PF00023">
    <property type="entry name" value="Ank"/>
    <property type="match status" value="1"/>
</dbReference>
<sequence length="418" mass="44815">MGIFEDAETGNLAGVKSHIASGQDVDALRDGESVLFCAASGGHRDIVEYLLSKGADANLKDHCGDSPLNRAASFGYPEVVRALLARGSNREHKDSEGYFPLHNAVQAGCIACVKLLLEAGAGPEVREDSMGFMPIHEAAIADKPDLVAALLDGGASPDSQNKRGDTALHVACAKGCKRVIKLLVSRGVMDNLKNHAGATAKETATEDIAEMLSEALTLQEEISREDAERKAELQKAEDAAVKREKAKRSSAINVTDWGRGGTICWGCDQIEFQRANILICRSCCGQYHRACLGKSVQPTFVEGAFRCPMCVLAVGKPKPIEGEEISDAEDDEDLPRGPPPVWPRRIAYQHLIYAQDEAAKQPNLNECPEVCAPGLDAGAAKQPNLMGPSAQCSAVWPRGRHLAKETAVLAPGMRWLVT</sequence>
<keyword evidence="2" id="KW-0677">Repeat</keyword>
<dbReference type="PROSITE" id="PS50088">
    <property type="entry name" value="ANK_REPEAT"/>
    <property type="match status" value="5"/>
</dbReference>
<keyword evidence="10" id="KW-1185">Reference proteome</keyword>
<dbReference type="InterPro" id="IPR011011">
    <property type="entry name" value="Znf_FYVE_PHD"/>
</dbReference>
<dbReference type="EMBL" id="LGRX02035711">
    <property type="protein sequence ID" value="KAK3233446.1"/>
    <property type="molecule type" value="Genomic_DNA"/>
</dbReference>
<keyword evidence="4" id="KW-0862">Zinc</keyword>
<evidence type="ECO:0000256" key="6">
    <source>
        <dbReference type="PROSITE-ProRule" id="PRU00023"/>
    </source>
</evidence>
<keyword evidence="3" id="KW-0863">Zinc-finger</keyword>
<organism evidence="9 10">
    <name type="scientific">Cymbomonas tetramitiformis</name>
    <dbReference type="NCBI Taxonomy" id="36881"/>
    <lineage>
        <taxon>Eukaryota</taxon>
        <taxon>Viridiplantae</taxon>
        <taxon>Chlorophyta</taxon>
        <taxon>Pyramimonadophyceae</taxon>
        <taxon>Pyramimonadales</taxon>
        <taxon>Pyramimonadaceae</taxon>
        <taxon>Cymbomonas</taxon>
    </lineage>
</organism>
<dbReference type="PROSITE" id="PS50297">
    <property type="entry name" value="ANK_REP_REGION"/>
    <property type="match status" value="5"/>
</dbReference>